<accession>A0A4Y8ZVW1</accession>
<name>A0A4Y8ZVW1_9SPHN</name>
<protein>
    <submittedName>
        <fullName evidence="1">DNA polymerase III subunit chi</fullName>
    </submittedName>
</protein>
<dbReference type="SUPFAM" id="SSF102400">
    <property type="entry name" value="DNA polymerase III chi subunit"/>
    <property type="match status" value="1"/>
</dbReference>
<reference evidence="1 2" key="1">
    <citation type="submission" date="2019-03" db="EMBL/GenBank/DDBJ databases">
        <title>Genome sequence of Sphingomonas sp. 17J27-24.</title>
        <authorList>
            <person name="Kim M."/>
            <person name="Maeng S."/>
            <person name="Sathiyaraj S."/>
        </authorList>
    </citation>
    <scope>NUCLEOTIDE SEQUENCE [LARGE SCALE GENOMIC DNA]</scope>
    <source>
        <strain evidence="1 2">17J27-24</strain>
    </source>
</reference>
<dbReference type="AlphaFoldDB" id="A0A4Y8ZVW1"/>
<evidence type="ECO:0000313" key="1">
    <source>
        <dbReference type="EMBL" id="TFI60150.1"/>
    </source>
</evidence>
<dbReference type="EMBL" id="SPDV01000001">
    <property type="protein sequence ID" value="TFI60150.1"/>
    <property type="molecule type" value="Genomic_DNA"/>
</dbReference>
<dbReference type="GO" id="GO:0003677">
    <property type="term" value="F:DNA binding"/>
    <property type="evidence" value="ECO:0007669"/>
    <property type="project" value="InterPro"/>
</dbReference>
<evidence type="ECO:0000313" key="2">
    <source>
        <dbReference type="Proteomes" id="UP000298213"/>
    </source>
</evidence>
<dbReference type="GO" id="GO:0032298">
    <property type="term" value="P:positive regulation of DNA-templated DNA replication initiation"/>
    <property type="evidence" value="ECO:0007669"/>
    <property type="project" value="TreeGrafter"/>
</dbReference>
<dbReference type="OrthoDB" id="9795973at2"/>
<dbReference type="InterPro" id="IPR007459">
    <property type="entry name" value="DNA_pol3_chi"/>
</dbReference>
<keyword evidence="2" id="KW-1185">Reference proteome</keyword>
<dbReference type="PANTHER" id="PTHR38767:SF1">
    <property type="entry name" value="DNA POLYMERASE III SUBUNIT CHI"/>
    <property type="match status" value="1"/>
</dbReference>
<dbReference type="Gene3D" id="3.40.50.10110">
    <property type="entry name" value="DNA polymerase III subunit chi"/>
    <property type="match status" value="1"/>
</dbReference>
<gene>
    <name evidence="1" type="ORF">E2493_00070</name>
</gene>
<dbReference type="InterPro" id="IPR036768">
    <property type="entry name" value="PolIII_chi_sf"/>
</dbReference>
<dbReference type="Proteomes" id="UP000298213">
    <property type="component" value="Unassembled WGS sequence"/>
</dbReference>
<organism evidence="1 2">
    <name type="scientific">Sphingomonas parva</name>
    <dbReference type="NCBI Taxonomy" id="2555898"/>
    <lineage>
        <taxon>Bacteria</taxon>
        <taxon>Pseudomonadati</taxon>
        <taxon>Pseudomonadota</taxon>
        <taxon>Alphaproteobacteria</taxon>
        <taxon>Sphingomonadales</taxon>
        <taxon>Sphingomonadaceae</taxon>
        <taxon>Sphingomonas</taxon>
    </lineage>
</organism>
<dbReference type="Pfam" id="PF04364">
    <property type="entry name" value="DNA_pol3_chi"/>
    <property type="match status" value="1"/>
</dbReference>
<dbReference type="PANTHER" id="PTHR38767">
    <property type="entry name" value="DNA POLYMERASE III SUBUNIT CHI"/>
    <property type="match status" value="1"/>
</dbReference>
<sequence>MIVNFYHLARAPLERVLPSICEKLLGSGVRVLVVAGEDMLGRLDEQLWTYAKDSFLPHGRERAATQPVLLASEPAAANGARAIALADGVWREEALGFERIYYFFDEAGLDEARGLWRRLNGLSEIEPRYWKQDENGRWVQGP</sequence>
<dbReference type="GO" id="GO:0006260">
    <property type="term" value="P:DNA replication"/>
    <property type="evidence" value="ECO:0007669"/>
    <property type="project" value="InterPro"/>
</dbReference>
<dbReference type="GO" id="GO:0003887">
    <property type="term" value="F:DNA-directed DNA polymerase activity"/>
    <property type="evidence" value="ECO:0007669"/>
    <property type="project" value="InterPro"/>
</dbReference>
<proteinExistence type="predicted"/>
<comment type="caution">
    <text evidence="1">The sequence shown here is derived from an EMBL/GenBank/DDBJ whole genome shotgun (WGS) entry which is preliminary data.</text>
</comment>
<dbReference type="RefSeq" id="WP_135082465.1">
    <property type="nucleotide sequence ID" value="NZ_SPDV01000001.1"/>
</dbReference>